<evidence type="ECO:0000313" key="1">
    <source>
        <dbReference type="EMBL" id="AKS42147.1"/>
    </source>
</evidence>
<gene>
    <name evidence="1" type="ORF">WM2015_1780</name>
</gene>
<dbReference type="EMBL" id="CP012154">
    <property type="protein sequence ID" value="AKS42147.1"/>
    <property type="molecule type" value="Genomic_DNA"/>
</dbReference>
<evidence type="ECO:0000313" key="2">
    <source>
        <dbReference type="Proteomes" id="UP000066624"/>
    </source>
</evidence>
<dbReference type="Proteomes" id="UP000066624">
    <property type="component" value="Chromosome"/>
</dbReference>
<dbReference type="AlphaFoldDB" id="A0A0K0XWY3"/>
<keyword evidence="2" id="KW-1185">Reference proteome</keyword>
<dbReference type="KEGG" id="wma:WM2015_1780"/>
<proteinExistence type="predicted"/>
<reference evidence="1 2" key="1">
    <citation type="submission" date="2015-07" db="EMBL/GenBank/DDBJ databases">
        <authorList>
            <person name="Noorani M."/>
        </authorList>
    </citation>
    <scope>NUCLEOTIDE SEQUENCE [LARGE SCALE GENOMIC DNA]</scope>
    <source>
        <strain evidence="1 2">KCTC 42284</strain>
    </source>
</reference>
<organism evidence="1 2">
    <name type="scientific">Wenzhouxiangella marina</name>
    <dbReference type="NCBI Taxonomy" id="1579979"/>
    <lineage>
        <taxon>Bacteria</taxon>
        <taxon>Pseudomonadati</taxon>
        <taxon>Pseudomonadota</taxon>
        <taxon>Gammaproteobacteria</taxon>
        <taxon>Chromatiales</taxon>
        <taxon>Wenzhouxiangellaceae</taxon>
        <taxon>Wenzhouxiangella</taxon>
    </lineage>
</organism>
<accession>A0A0K0XWY3</accession>
<name>A0A0K0XWY3_9GAMM</name>
<dbReference type="RefSeq" id="WP_049725730.1">
    <property type="nucleotide sequence ID" value="NZ_CP012154.1"/>
</dbReference>
<protein>
    <submittedName>
        <fullName evidence="1">Uncharacterized protein</fullName>
    </submittedName>
</protein>
<dbReference type="OrthoDB" id="6027240at2"/>
<sequence>MRAFIFLVGLAMSTPIMALDCTESVRFGNKLVRVGDSERRTVESKRPDRRVPLQYPNGGSAGIRLDYHEYGRTVHVYIGAGVVSRICILRD</sequence>